<sequence length="318" mass="35870">MAARRQLTDGEGFVACFILVLIVGFIIKYIWWVVGAGALVGLFFVGRAVAREVQKRRELAEKREFELRRRADRQHRWMLSGDPRAIYGEKGAAAMRKVAPSPEGDEPVARMATTNAELTALERDKPQAWEWALFTSILVQRRTPLLPRLRDSELGFMPADGIRVYTGPELARTLMGLIDEMLATANQLESFMAAPAFMAPFRSSGEDDTCDAEAIKHVANRVMDYHERLLEISERCRGLSVPSQYAAIHADCARLLDVPLQSYREFIAEMVDFVESLPRVLEHATGVVNMGAVVLDMDFDEIHEKTRIFKRLEAISKS</sequence>
<organism evidence="2 3">
    <name type="scientific">Mycolicibacterium hippocampi</name>
    <dbReference type="NCBI Taxonomy" id="659824"/>
    <lineage>
        <taxon>Bacteria</taxon>
        <taxon>Bacillati</taxon>
        <taxon>Actinomycetota</taxon>
        <taxon>Actinomycetes</taxon>
        <taxon>Mycobacteriales</taxon>
        <taxon>Mycobacteriaceae</taxon>
        <taxon>Mycolicibacterium</taxon>
    </lineage>
</organism>
<reference evidence="2 3" key="1">
    <citation type="journal article" date="2019" name="Emerg. Microbes Infect.">
        <title>Comprehensive subspecies identification of 175 nontuberculous mycobacteria species based on 7547 genomic profiles.</title>
        <authorList>
            <person name="Matsumoto Y."/>
            <person name="Kinjo T."/>
            <person name="Motooka D."/>
            <person name="Nabeya D."/>
            <person name="Jung N."/>
            <person name="Uechi K."/>
            <person name="Horii T."/>
            <person name="Iida T."/>
            <person name="Fujita J."/>
            <person name="Nakamura S."/>
        </authorList>
    </citation>
    <scope>NUCLEOTIDE SEQUENCE [LARGE SCALE GENOMIC DNA]</scope>
    <source>
        <strain evidence="2 3">JCM 30996</strain>
    </source>
</reference>
<keyword evidence="1" id="KW-0472">Membrane</keyword>
<keyword evidence="1" id="KW-1133">Transmembrane helix</keyword>
<feature type="transmembrane region" description="Helical" evidence="1">
    <location>
        <begin position="12"/>
        <end position="30"/>
    </location>
</feature>
<keyword evidence="1" id="KW-0812">Transmembrane</keyword>
<keyword evidence="3" id="KW-1185">Reference proteome</keyword>
<evidence type="ECO:0000313" key="3">
    <source>
        <dbReference type="Proteomes" id="UP000465304"/>
    </source>
</evidence>
<accession>A0A7I9ZL00</accession>
<protein>
    <submittedName>
        <fullName evidence="2">Uncharacterized protein</fullName>
    </submittedName>
</protein>
<comment type="caution">
    <text evidence="2">The sequence shown here is derived from an EMBL/GenBank/DDBJ whole genome shotgun (WGS) entry which is preliminary data.</text>
</comment>
<dbReference type="AlphaFoldDB" id="A0A7I9ZL00"/>
<gene>
    <name evidence="2" type="ORF">MHIP_19620</name>
</gene>
<proteinExistence type="predicted"/>
<dbReference type="RefSeq" id="WP_163888267.1">
    <property type="nucleotide sequence ID" value="NZ_BLLB01000002.1"/>
</dbReference>
<dbReference type="Proteomes" id="UP000465304">
    <property type="component" value="Unassembled WGS sequence"/>
</dbReference>
<dbReference type="EMBL" id="BLLB01000002">
    <property type="protein sequence ID" value="GFH01479.1"/>
    <property type="molecule type" value="Genomic_DNA"/>
</dbReference>
<evidence type="ECO:0000313" key="2">
    <source>
        <dbReference type="EMBL" id="GFH01479.1"/>
    </source>
</evidence>
<evidence type="ECO:0000256" key="1">
    <source>
        <dbReference type="SAM" id="Phobius"/>
    </source>
</evidence>
<name>A0A7I9ZL00_9MYCO</name>